<accession>A0A150RWJ2</accession>
<reference evidence="4 5" key="1">
    <citation type="submission" date="2014-02" db="EMBL/GenBank/DDBJ databases">
        <title>The small core and large imbalanced accessory genome model reveals a collaborative survival strategy of Sorangium cellulosum strains in nature.</title>
        <authorList>
            <person name="Han K."/>
            <person name="Peng R."/>
            <person name="Blom J."/>
            <person name="Li Y.-Z."/>
        </authorList>
    </citation>
    <scope>NUCLEOTIDE SEQUENCE [LARGE SCALE GENOMIC DNA]</scope>
    <source>
        <strain evidence="4 5">So0011-07</strain>
    </source>
</reference>
<dbReference type="SFLD" id="SFLDS00019">
    <property type="entry name" value="Glutathione_Transferase_(cytos"/>
    <property type="match status" value="1"/>
</dbReference>
<dbReference type="CDD" id="cd03192">
    <property type="entry name" value="GST_C_Sigma_like"/>
    <property type="match status" value="1"/>
</dbReference>
<feature type="domain" description="GST C-terminal" evidence="3">
    <location>
        <begin position="92"/>
        <end position="216"/>
    </location>
</feature>
<dbReference type="InterPro" id="IPR050213">
    <property type="entry name" value="GST_superfamily"/>
</dbReference>
<dbReference type="SFLD" id="SFLDG00363">
    <property type="entry name" value="AMPS_(cytGST):_Alpha-__Mu-__Pi"/>
    <property type="match status" value="1"/>
</dbReference>
<feature type="domain" description="GST N-terminal" evidence="2">
    <location>
        <begin position="3"/>
        <end position="90"/>
    </location>
</feature>
<keyword evidence="4" id="KW-0808">Transferase</keyword>
<name>A0A150RWJ2_SORCE</name>
<dbReference type="InterPro" id="IPR040079">
    <property type="entry name" value="Glutathione_S-Trfase"/>
</dbReference>
<comment type="caution">
    <text evidence="4">The sequence shown here is derived from an EMBL/GenBank/DDBJ whole genome shotgun (WGS) entry which is preliminary data.</text>
</comment>
<dbReference type="InterPro" id="IPR036282">
    <property type="entry name" value="Glutathione-S-Trfase_C_sf"/>
</dbReference>
<dbReference type="Proteomes" id="UP000075635">
    <property type="component" value="Unassembled WGS sequence"/>
</dbReference>
<dbReference type="InterPro" id="IPR004045">
    <property type="entry name" value="Glutathione_S-Trfase_N"/>
</dbReference>
<evidence type="ECO:0000313" key="5">
    <source>
        <dbReference type="Proteomes" id="UP000075635"/>
    </source>
</evidence>
<dbReference type="InterPro" id="IPR036249">
    <property type="entry name" value="Thioredoxin-like_sf"/>
</dbReference>
<dbReference type="PROSITE" id="PS50404">
    <property type="entry name" value="GST_NTER"/>
    <property type="match status" value="1"/>
</dbReference>
<dbReference type="InterPro" id="IPR010987">
    <property type="entry name" value="Glutathione-S-Trfase_C-like"/>
</dbReference>
<dbReference type="CDD" id="cd03039">
    <property type="entry name" value="GST_N_Sigma_like"/>
    <property type="match status" value="1"/>
</dbReference>
<gene>
    <name evidence="4" type="ORF">BE17_45765</name>
</gene>
<evidence type="ECO:0000313" key="4">
    <source>
        <dbReference type="EMBL" id="KYF84553.1"/>
    </source>
</evidence>
<dbReference type="Gene3D" id="1.20.1050.10">
    <property type="match status" value="1"/>
</dbReference>
<dbReference type="InterPro" id="IPR004046">
    <property type="entry name" value="GST_C"/>
</dbReference>
<dbReference type="PANTHER" id="PTHR11571">
    <property type="entry name" value="GLUTATHIONE S-TRANSFERASE"/>
    <property type="match status" value="1"/>
</dbReference>
<dbReference type="EMBL" id="JEMB01001903">
    <property type="protein sequence ID" value="KYF84553.1"/>
    <property type="molecule type" value="Genomic_DNA"/>
</dbReference>
<dbReference type="SUPFAM" id="SSF52833">
    <property type="entry name" value="Thioredoxin-like"/>
    <property type="match status" value="1"/>
</dbReference>
<dbReference type="SUPFAM" id="SSF47616">
    <property type="entry name" value="GST C-terminal domain-like"/>
    <property type="match status" value="1"/>
</dbReference>
<proteinExistence type="predicted"/>
<feature type="region of interest" description="Disordered" evidence="1">
    <location>
        <begin position="200"/>
        <end position="219"/>
    </location>
</feature>
<sequence length="219" mass="24144">MESIPRLTYFTGRGRAEKIRLLLAEAGIDYEEVDVGPWHMTDKPPRFLELKAAGKLAFGKLPLWEEPGGVRMVQSGAILRHIARKTGLYGRNALEATACDEIIEAVEEAVDRARALVGAEPAKLAELLPVVIGEELPRWLEQLDRIVKNNPSGFFVGSSVTVADTTVFSLLEMLSDNGLSESIATYSGLSGFLQRMKQRPGLSRHLTSPRRHPPQLLAM</sequence>
<dbReference type="PROSITE" id="PS50405">
    <property type="entry name" value="GST_CTER"/>
    <property type="match status" value="1"/>
</dbReference>
<dbReference type="AlphaFoldDB" id="A0A150RWJ2"/>
<organism evidence="4 5">
    <name type="scientific">Sorangium cellulosum</name>
    <name type="common">Polyangium cellulosum</name>
    <dbReference type="NCBI Taxonomy" id="56"/>
    <lineage>
        <taxon>Bacteria</taxon>
        <taxon>Pseudomonadati</taxon>
        <taxon>Myxococcota</taxon>
        <taxon>Polyangia</taxon>
        <taxon>Polyangiales</taxon>
        <taxon>Polyangiaceae</taxon>
        <taxon>Sorangium</taxon>
    </lineage>
</organism>
<evidence type="ECO:0000256" key="1">
    <source>
        <dbReference type="SAM" id="MobiDB-lite"/>
    </source>
</evidence>
<dbReference type="Gene3D" id="3.40.30.10">
    <property type="entry name" value="Glutaredoxin"/>
    <property type="match status" value="1"/>
</dbReference>
<dbReference type="GO" id="GO:0004364">
    <property type="term" value="F:glutathione transferase activity"/>
    <property type="evidence" value="ECO:0007669"/>
    <property type="project" value="TreeGrafter"/>
</dbReference>
<dbReference type="GO" id="GO:0006749">
    <property type="term" value="P:glutathione metabolic process"/>
    <property type="evidence" value="ECO:0007669"/>
    <property type="project" value="TreeGrafter"/>
</dbReference>
<protein>
    <submittedName>
        <fullName evidence="4">Glutathione S-transferase</fullName>
    </submittedName>
</protein>
<evidence type="ECO:0000259" key="3">
    <source>
        <dbReference type="PROSITE" id="PS50405"/>
    </source>
</evidence>
<dbReference type="PANTHER" id="PTHR11571:SF230">
    <property type="entry name" value="GLUTATHIONE TRANSFERASE"/>
    <property type="match status" value="1"/>
</dbReference>
<evidence type="ECO:0000259" key="2">
    <source>
        <dbReference type="PROSITE" id="PS50404"/>
    </source>
</evidence>
<dbReference type="Pfam" id="PF02798">
    <property type="entry name" value="GST_N"/>
    <property type="match status" value="1"/>
</dbReference>
<dbReference type="Pfam" id="PF14497">
    <property type="entry name" value="GST_C_3"/>
    <property type="match status" value="1"/>
</dbReference>